<protein>
    <recommendedName>
        <fullName evidence="2">YCII-related domain-containing protein</fullName>
    </recommendedName>
</protein>
<dbReference type="SUPFAM" id="SSF54909">
    <property type="entry name" value="Dimeric alpha+beta barrel"/>
    <property type="match status" value="1"/>
</dbReference>
<reference evidence="3 4" key="1">
    <citation type="submission" date="2019-07" db="EMBL/GenBank/DDBJ databases">
        <title>Genome sequencing of lignin-degrading bacterial isolates.</title>
        <authorList>
            <person name="Gladden J."/>
        </authorList>
    </citation>
    <scope>NUCLEOTIDE SEQUENCE [LARGE SCALE GENOMIC DNA]</scope>
    <source>
        <strain evidence="3 4">J11</strain>
    </source>
</reference>
<evidence type="ECO:0000256" key="1">
    <source>
        <dbReference type="ARBA" id="ARBA00007689"/>
    </source>
</evidence>
<dbReference type="AlphaFoldDB" id="A0A562BJX3"/>
<sequence>MKYLCLIYADERAIQAMTEREWRELVDDCLRYRESLCRDGIYVAGEALESVASATTLRVRGRKVGITDGPFAETKEQLGGFYLIEAEGLHEALHVAAGIPAGRFGSIEVRPVMTLHAQTSATSSELAQETHHD</sequence>
<comment type="similarity">
    <text evidence="1">Belongs to the YciI family.</text>
</comment>
<feature type="domain" description="YCII-related" evidence="2">
    <location>
        <begin position="1"/>
        <end position="114"/>
    </location>
</feature>
<organism evidence="3 4">
    <name type="scientific">Cupriavidus gilardii J11</name>
    <dbReference type="NCBI Taxonomy" id="936133"/>
    <lineage>
        <taxon>Bacteria</taxon>
        <taxon>Pseudomonadati</taxon>
        <taxon>Pseudomonadota</taxon>
        <taxon>Betaproteobacteria</taxon>
        <taxon>Burkholderiales</taxon>
        <taxon>Burkholderiaceae</taxon>
        <taxon>Cupriavidus</taxon>
    </lineage>
</organism>
<dbReference type="PANTHER" id="PTHR35174:SF3">
    <property type="entry name" value="BLL7171 PROTEIN"/>
    <property type="match status" value="1"/>
</dbReference>
<proteinExistence type="inferred from homology"/>
<dbReference type="Gene3D" id="3.30.70.1060">
    <property type="entry name" value="Dimeric alpha+beta barrel"/>
    <property type="match status" value="1"/>
</dbReference>
<dbReference type="Proteomes" id="UP000318141">
    <property type="component" value="Unassembled WGS sequence"/>
</dbReference>
<dbReference type="InterPro" id="IPR011008">
    <property type="entry name" value="Dimeric_a/b-barrel"/>
</dbReference>
<dbReference type="InterPro" id="IPR005545">
    <property type="entry name" value="YCII"/>
</dbReference>
<dbReference type="Pfam" id="PF03795">
    <property type="entry name" value="YCII"/>
    <property type="match status" value="1"/>
</dbReference>
<gene>
    <name evidence="3" type="ORF">L602_002400000040</name>
</gene>
<accession>A0A562BJX3</accession>
<evidence type="ECO:0000259" key="2">
    <source>
        <dbReference type="Pfam" id="PF03795"/>
    </source>
</evidence>
<keyword evidence="4" id="KW-1185">Reference proteome</keyword>
<comment type="caution">
    <text evidence="3">The sequence shown here is derived from an EMBL/GenBank/DDBJ whole genome shotgun (WGS) entry which is preliminary data.</text>
</comment>
<dbReference type="EMBL" id="VLJN01000017">
    <property type="protein sequence ID" value="TWG85558.1"/>
    <property type="molecule type" value="Genomic_DNA"/>
</dbReference>
<dbReference type="PANTHER" id="PTHR35174">
    <property type="entry name" value="BLL7171 PROTEIN-RELATED"/>
    <property type="match status" value="1"/>
</dbReference>
<dbReference type="OrthoDB" id="9807535at2"/>
<evidence type="ECO:0000313" key="3">
    <source>
        <dbReference type="EMBL" id="TWG85558.1"/>
    </source>
</evidence>
<name>A0A562BJX3_9BURK</name>
<evidence type="ECO:0000313" key="4">
    <source>
        <dbReference type="Proteomes" id="UP000318141"/>
    </source>
</evidence>